<evidence type="ECO:0000256" key="3">
    <source>
        <dbReference type="ARBA" id="ARBA00022776"/>
    </source>
</evidence>
<dbReference type="PANTHER" id="PTHR12827">
    <property type="entry name" value="MEIOTIC CHECKPOINT REGULATOR TSG24 FAMILY MEMBER"/>
    <property type="match status" value="1"/>
</dbReference>
<dbReference type="GO" id="GO:0051301">
    <property type="term" value="P:cell division"/>
    <property type="evidence" value="ECO:0007669"/>
    <property type="project" value="UniProtKB-KW"/>
</dbReference>
<dbReference type="OrthoDB" id="26401at2759"/>
<name>A0A1R1X6D0_9FUNG</name>
<reference evidence="5 6" key="1">
    <citation type="submission" date="2017-01" db="EMBL/GenBank/DDBJ databases">
        <authorList>
            <person name="Mah S.A."/>
            <person name="Swanson W.J."/>
            <person name="Moy G.W."/>
            <person name="Vacquier V.D."/>
        </authorList>
    </citation>
    <scope>NUCLEOTIDE SEQUENCE [LARGE SCALE GENOMIC DNA]</scope>
    <source>
        <strain evidence="5 6">GSMNP</strain>
    </source>
</reference>
<proteinExistence type="inferred from homology"/>
<gene>
    <name evidence="5" type="ORF">AYI70_g10470</name>
</gene>
<dbReference type="GO" id="GO:0070979">
    <property type="term" value="P:protein K11-linked ubiquitination"/>
    <property type="evidence" value="ECO:0007669"/>
    <property type="project" value="TreeGrafter"/>
</dbReference>
<dbReference type="GO" id="GO:0007091">
    <property type="term" value="P:metaphase/anaphase transition of mitotic cell cycle"/>
    <property type="evidence" value="ECO:0007669"/>
    <property type="project" value="TreeGrafter"/>
</dbReference>
<dbReference type="PANTHER" id="PTHR12827:SF3">
    <property type="entry name" value="ANAPHASE-PROMOTING COMPLEX SUBUNIT 1"/>
    <property type="match status" value="1"/>
</dbReference>
<dbReference type="InterPro" id="IPR024990">
    <property type="entry name" value="Apc1"/>
</dbReference>
<accession>A0A1R1X6D0</accession>
<dbReference type="EMBL" id="LSSN01005109">
    <property type="protein sequence ID" value="OMJ10201.1"/>
    <property type="molecule type" value="Genomic_DNA"/>
</dbReference>
<organism evidence="5 6">
    <name type="scientific">Smittium culicis</name>
    <dbReference type="NCBI Taxonomy" id="133412"/>
    <lineage>
        <taxon>Eukaryota</taxon>
        <taxon>Fungi</taxon>
        <taxon>Fungi incertae sedis</taxon>
        <taxon>Zoopagomycota</taxon>
        <taxon>Kickxellomycotina</taxon>
        <taxon>Harpellomycetes</taxon>
        <taxon>Harpellales</taxon>
        <taxon>Legeriomycetaceae</taxon>
        <taxon>Smittium</taxon>
    </lineage>
</organism>
<keyword evidence="4" id="KW-0131">Cell cycle</keyword>
<dbReference type="GO" id="GO:0005680">
    <property type="term" value="C:anaphase-promoting complex"/>
    <property type="evidence" value="ECO:0007669"/>
    <property type="project" value="InterPro"/>
</dbReference>
<evidence type="ECO:0000256" key="4">
    <source>
        <dbReference type="ARBA" id="ARBA00023306"/>
    </source>
</evidence>
<sequence length="945" mass="106891">MSLNLKSELGQLIDLVENKLEKEHFTLGITVPLLFLKLMFSRKVSTAQLKSIPNQKKLEIIKKDDFNPNNWSYWVNCKHVSNTPFKNDLRLLEVESRIQSHLPSKQKFFETALKNFGIKINPNMEKSFEVCAYLSALQQSLAAPLGRAGYTFDTRQLNPNERLSVPDLVLGVKEKSEKALKVPDTSFIGTDAITLYSFSNGVSTALSVSKDSMKNFDPSWVLFNAPLGLDSIAPELKFGDPAFNAANQAFNNAMATYSGIIFGLGLVGSDFSPLKNLSAWRMISSFNLRIDLLTISFLLGRACCFIGKGRDNCNTADLLKLHIPKLSFFSNQNSYQFDESLFASSTVQSAAILGLGIVYRGIPDTLFVNFLVSQLRFRDYLSSTDEFSSSKKYLINTKEYILACGISLGLTCLGKGDFFTLRENETEASLFDVLSYSKQKKEKMRRKKIEDRKSEFLDMLIEPAVVLGLGLAYINTKNESVALYLTREFLSEFSLENLDPSLILLKSMAKWLIFIDDMDPSLEFMNENCVPSNFKNYINKFSRNSGNLCEIPAYKIFSDKLDSLILKRSLIMMITGYLFALSMKYSGTYNINAKKTVISTLDAFLHDLTHLSSYKNHSRLSYEERVTKSTIVYSCVILTLCLSVIMAGSGDLDVLIRLRILDKRLMGYLQSEPLLSAFQDMPEIGDSEIELICKNVLINVFGYSALVKIGFGILFMSGCANKNMKLDNSIEGISVLVVSLLPIVMNYYENKDKSKDKNIWQIQDFEGENLILFMNRFMWTLAIKEKESNDFSKGKIKSLKHELTSNYENNFDSSEIAEFNFDTDGKNEKLINKYTDWISSIKETIKIKRGQINDNDKTMSLIGDFDFDLKLAVSYSNVILDYFDEELAEASKECSVSLDCSINSGPVDKKDALNDPLFKNLSKANREKVIELCYETMGAWIEYIN</sequence>
<evidence type="ECO:0000313" key="5">
    <source>
        <dbReference type="EMBL" id="OMJ10201.1"/>
    </source>
</evidence>
<dbReference type="AlphaFoldDB" id="A0A1R1X6D0"/>
<evidence type="ECO:0000256" key="1">
    <source>
        <dbReference type="ARBA" id="ARBA00010547"/>
    </source>
</evidence>
<evidence type="ECO:0000313" key="6">
    <source>
        <dbReference type="Proteomes" id="UP000187283"/>
    </source>
</evidence>
<protein>
    <submittedName>
        <fullName evidence="5">Anaphase-promoting complex subunit 1</fullName>
    </submittedName>
</protein>
<comment type="similarity">
    <text evidence="1">Belongs to the APC1 family.</text>
</comment>
<evidence type="ECO:0000256" key="2">
    <source>
        <dbReference type="ARBA" id="ARBA00022618"/>
    </source>
</evidence>
<dbReference type="GO" id="GO:0060090">
    <property type="term" value="F:molecular adaptor activity"/>
    <property type="evidence" value="ECO:0007669"/>
    <property type="project" value="TreeGrafter"/>
</dbReference>
<dbReference type="GO" id="GO:0031145">
    <property type="term" value="P:anaphase-promoting complex-dependent catabolic process"/>
    <property type="evidence" value="ECO:0007669"/>
    <property type="project" value="TreeGrafter"/>
</dbReference>
<dbReference type="Proteomes" id="UP000187283">
    <property type="component" value="Unassembled WGS sequence"/>
</dbReference>
<dbReference type="STRING" id="133412.A0A1R1X6D0"/>
<dbReference type="Gene3D" id="1.25.10.10">
    <property type="entry name" value="Leucine-rich Repeat Variant"/>
    <property type="match status" value="1"/>
</dbReference>
<comment type="caution">
    <text evidence="5">The sequence shown here is derived from an EMBL/GenBank/DDBJ whole genome shotgun (WGS) entry which is preliminary data.</text>
</comment>
<keyword evidence="6" id="KW-1185">Reference proteome</keyword>
<dbReference type="InterPro" id="IPR011989">
    <property type="entry name" value="ARM-like"/>
</dbReference>
<keyword evidence="3" id="KW-0498">Mitosis</keyword>
<keyword evidence="2" id="KW-0132">Cell division</keyword>